<accession>A0A369XP57</accession>
<reference evidence="2 3" key="1">
    <citation type="submission" date="2018-05" db="EMBL/GenBank/DDBJ databases">
        <title>Integrated omic analyses show evidence that a Ca. Accumulibacter phosphatis strain performs denitrification under micro-aerobic conditions.</title>
        <authorList>
            <person name="Camejo P.Y."/>
            <person name="Katherine M.D."/>
            <person name="Daniel N.R."/>
        </authorList>
    </citation>
    <scope>NUCLEOTIDE SEQUENCE [LARGE SCALE GENOMIC DNA]</scope>
    <source>
        <strain evidence="2">UW-LDO-IC</strain>
    </source>
</reference>
<dbReference type="InterPro" id="IPR003489">
    <property type="entry name" value="RHF/RaiA"/>
</dbReference>
<dbReference type="Gene3D" id="3.30.160.100">
    <property type="entry name" value="Ribosome hibernation promotion factor-like"/>
    <property type="match status" value="1"/>
</dbReference>
<comment type="caution">
    <text evidence="2">The sequence shown here is derived from an EMBL/GenBank/DDBJ whole genome shotgun (WGS) entry which is preliminary data.</text>
</comment>
<dbReference type="InterPro" id="IPR036567">
    <property type="entry name" value="RHF-like"/>
</dbReference>
<evidence type="ECO:0000313" key="2">
    <source>
        <dbReference type="EMBL" id="RDE50656.1"/>
    </source>
</evidence>
<evidence type="ECO:0000256" key="1">
    <source>
        <dbReference type="SAM" id="MobiDB-lite"/>
    </source>
</evidence>
<dbReference type="AlphaFoldDB" id="A0A369XP57"/>
<organism evidence="2 3">
    <name type="scientific">Candidatus Accumulibacter meliphilus</name>
    <dbReference type="NCBI Taxonomy" id="2211374"/>
    <lineage>
        <taxon>Bacteria</taxon>
        <taxon>Pseudomonadati</taxon>
        <taxon>Pseudomonadota</taxon>
        <taxon>Betaproteobacteria</taxon>
        <taxon>Candidatus Accumulibacter</taxon>
    </lineage>
</organism>
<protein>
    <submittedName>
        <fullName evidence="2">HPF/RaiA family ribosome-associated protein</fullName>
    </submittedName>
</protein>
<gene>
    <name evidence="2" type="ORF">DVS81_10000</name>
</gene>
<name>A0A369XP57_9PROT</name>
<dbReference type="EMBL" id="QPGA01000016">
    <property type="protein sequence ID" value="RDE50656.1"/>
    <property type="molecule type" value="Genomic_DNA"/>
</dbReference>
<dbReference type="Pfam" id="PF02482">
    <property type="entry name" value="Ribosomal_S30AE"/>
    <property type="match status" value="1"/>
</dbReference>
<evidence type="ECO:0000313" key="3">
    <source>
        <dbReference type="Proteomes" id="UP000253831"/>
    </source>
</evidence>
<dbReference type="Proteomes" id="UP000253831">
    <property type="component" value="Unassembled WGS sequence"/>
</dbReference>
<sequence length="128" mass="14038">MHIDTQARGFELSAEVRDHVQRRLGFSIDWAHDRVNSVSVVLSDINGPRGGKDKRCRIQVAVAGAADVRIDDTQADLYLAIDRAVDRAGRALARQVARQRQRQPGRSRDARAALSVAVPPADLTTTTV</sequence>
<proteinExistence type="predicted"/>
<dbReference type="SUPFAM" id="SSF69754">
    <property type="entry name" value="Ribosome binding protein Y (YfiA homologue)"/>
    <property type="match status" value="1"/>
</dbReference>
<feature type="region of interest" description="Disordered" evidence="1">
    <location>
        <begin position="95"/>
        <end position="116"/>
    </location>
</feature>